<evidence type="ECO:0000313" key="3">
    <source>
        <dbReference type="Proteomes" id="UP000314294"/>
    </source>
</evidence>
<protein>
    <submittedName>
        <fullName evidence="2">Uncharacterized protein</fullName>
    </submittedName>
</protein>
<gene>
    <name evidence="2" type="ORF">EYF80_064505</name>
</gene>
<keyword evidence="3" id="KW-1185">Reference proteome</keyword>
<accession>A0A4Z2E964</accession>
<evidence type="ECO:0000313" key="2">
    <source>
        <dbReference type="EMBL" id="TNN25367.1"/>
    </source>
</evidence>
<comment type="caution">
    <text evidence="2">The sequence shown here is derived from an EMBL/GenBank/DDBJ whole genome shotgun (WGS) entry which is preliminary data.</text>
</comment>
<feature type="compositionally biased region" description="Polar residues" evidence="1">
    <location>
        <begin position="50"/>
        <end position="61"/>
    </location>
</feature>
<reference evidence="2 3" key="1">
    <citation type="submission" date="2019-03" db="EMBL/GenBank/DDBJ databases">
        <title>First draft genome of Liparis tanakae, snailfish: a comprehensive survey of snailfish specific genes.</title>
        <authorList>
            <person name="Kim W."/>
            <person name="Song I."/>
            <person name="Jeong J.-H."/>
            <person name="Kim D."/>
            <person name="Kim S."/>
            <person name="Ryu S."/>
            <person name="Song J.Y."/>
            <person name="Lee S.K."/>
        </authorList>
    </citation>
    <scope>NUCLEOTIDE SEQUENCE [LARGE SCALE GENOMIC DNA]</scope>
    <source>
        <tissue evidence="2">Muscle</tissue>
    </source>
</reference>
<feature type="region of interest" description="Disordered" evidence="1">
    <location>
        <begin position="43"/>
        <end position="64"/>
    </location>
</feature>
<dbReference type="EMBL" id="SRLO01012755">
    <property type="protein sequence ID" value="TNN25367.1"/>
    <property type="molecule type" value="Genomic_DNA"/>
</dbReference>
<organism evidence="2 3">
    <name type="scientific">Liparis tanakae</name>
    <name type="common">Tanaka's snailfish</name>
    <dbReference type="NCBI Taxonomy" id="230148"/>
    <lineage>
        <taxon>Eukaryota</taxon>
        <taxon>Metazoa</taxon>
        <taxon>Chordata</taxon>
        <taxon>Craniata</taxon>
        <taxon>Vertebrata</taxon>
        <taxon>Euteleostomi</taxon>
        <taxon>Actinopterygii</taxon>
        <taxon>Neopterygii</taxon>
        <taxon>Teleostei</taxon>
        <taxon>Neoteleostei</taxon>
        <taxon>Acanthomorphata</taxon>
        <taxon>Eupercaria</taxon>
        <taxon>Perciformes</taxon>
        <taxon>Cottioidei</taxon>
        <taxon>Cottales</taxon>
        <taxon>Liparidae</taxon>
        <taxon>Liparis</taxon>
    </lineage>
</organism>
<dbReference type="AlphaFoldDB" id="A0A4Z2E964"/>
<evidence type="ECO:0000256" key="1">
    <source>
        <dbReference type="SAM" id="MobiDB-lite"/>
    </source>
</evidence>
<dbReference type="Proteomes" id="UP000314294">
    <property type="component" value="Unassembled WGS sequence"/>
</dbReference>
<sequence>MGRSLSRSIFFWKWMMGSSMALSWISVGGITMLQSMKSAMASSIPCWPGPTSTKTKRTGTGDSRDEFITTESLNLTKAVTGFCRVSRTPIREKKHPLLTISAPEPQVETHNSV</sequence>
<name>A0A4Z2E964_9TELE</name>
<proteinExistence type="predicted"/>